<evidence type="ECO:0000259" key="1">
    <source>
        <dbReference type="PROSITE" id="PS51819"/>
    </source>
</evidence>
<name>A0A4R5DNF5_9ACTN</name>
<feature type="domain" description="VOC" evidence="1">
    <location>
        <begin position="2"/>
        <end position="111"/>
    </location>
</feature>
<dbReference type="InterPro" id="IPR037523">
    <property type="entry name" value="VOC_core"/>
</dbReference>
<reference evidence="2 3" key="1">
    <citation type="submission" date="2019-03" db="EMBL/GenBank/DDBJ databases">
        <title>Draft genome sequences of novel Actinobacteria.</title>
        <authorList>
            <person name="Sahin N."/>
            <person name="Ay H."/>
            <person name="Saygin H."/>
        </authorList>
    </citation>
    <scope>NUCLEOTIDE SEQUENCE [LARGE SCALE GENOMIC DNA]</scope>
    <source>
        <strain evidence="2 3">5K138</strain>
    </source>
</reference>
<protein>
    <submittedName>
        <fullName evidence="2">VOC family protein</fullName>
    </submittedName>
</protein>
<dbReference type="Proteomes" id="UP000294739">
    <property type="component" value="Unassembled WGS sequence"/>
</dbReference>
<dbReference type="AlphaFoldDB" id="A0A4R5DNF5"/>
<dbReference type="InterPro" id="IPR029068">
    <property type="entry name" value="Glyas_Bleomycin-R_OHBP_Dase"/>
</dbReference>
<dbReference type="RefSeq" id="WP_131889739.1">
    <property type="nucleotide sequence ID" value="NZ_SMKZ01000001.1"/>
</dbReference>
<dbReference type="CDD" id="cd06587">
    <property type="entry name" value="VOC"/>
    <property type="match status" value="1"/>
</dbReference>
<accession>A0A4R5DNF5</accession>
<evidence type="ECO:0000313" key="2">
    <source>
        <dbReference type="EMBL" id="TDE15739.1"/>
    </source>
</evidence>
<gene>
    <name evidence="2" type="ORF">E1269_00020</name>
</gene>
<dbReference type="SUPFAM" id="SSF54593">
    <property type="entry name" value="Glyoxalase/Bleomycin resistance protein/Dihydroxybiphenyl dioxygenase"/>
    <property type="match status" value="1"/>
</dbReference>
<comment type="caution">
    <text evidence="2">The sequence shown here is derived from an EMBL/GenBank/DDBJ whole genome shotgun (WGS) entry which is preliminary data.</text>
</comment>
<proteinExistence type="predicted"/>
<dbReference type="InParanoid" id="A0A4R5DNF5"/>
<dbReference type="Pfam" id="PF00903">
    <property type="entry name" value="Glyoxalase"/>
    <property type="match status" value="1"/>
</dbReference>
<keyword evidence="3" id="KW-1185">Reference proteome</keyword>
<dbReference type="Gene3D" id="3.10.180.10">
    <property type="entry name" value="2,3-Dihydroxybiphenyl 1,2-Dioxygenase, domain 1"/>
    <property type="match status" value="1"/>
</dbReference>
<dbReference type="InterPro" id="IPR004360">
    <property type="entry name" value="Glyas_Fos-R_dOase_dom"/>
</dbReference>
<dbReference type="EMBL" id="SMKZ01000001">
    <property type="protein sequence ID" value="TDE15739.1"/>
    <property type="molecule type" value="Genomic_DNA"/>
</dbReference>
<dbReference type="OrthoDB" id="5119162at2"/>
<dbReference type="PROSITE" id="PS51819">
    <property type="entry name" value="VOC"/>
    <property type="match status" value="1"/>
</dbReference>
<sequence>MKLTYIYVSVPELAPALAFYRDELGLDEAWREGESTVAFGLPGSPVQLMLDVPPDGGERWNSGPFYEVDDVETFMKEHAGFRWVGDPIDLPGGRSVSFADPAGNVIHVFDQSAADTE</sequence>
<organism evidence="2 3">
    <name type="scientific">Jiangella asiatica</name>
    <dbReference type="NCBI Taxonomy" id="2530372"/>
    <lineage>
        <taxon>Bacteria</taxon>
        <taxon>Bacillati</taxon>
        <taxon>Actinomycetota</taxon>
        <taxon>Actinomycetes</taxon>
        <taxon>Jiangellales</taxon>
        <taxon>Jiangellaceae</taxon>
        <taxon>Jiangella</taxon>
    </lineage>
</organism>
<evidence type="ECO:0000313" key="3">
    <source>
        <dbReference type="Proteomes" id="UP000294739"/>
    </source>
</evidence>